<dbReference type="AlphaFoldDB" id="A0A328WKM4"/>
<comment type="caution">
    <text evidence="4">The sequence shown here is derived from an EMBL/GenBank/DDBJ whole genome shotgun (WGS) entry which is preliminary data.</text>
</comment>
<feature type="repeat" description="ANK" evidence="3">
    <location>
        <begin position="54"/>
        <end position="86"/>
    </location>
</feature>
<dbReference type="InterPro" id="IPR002110">
    <property type="entry name" value="Ankyrin_rpt"/>
</dbReference>
<dbReference type="EMBL" id="QLSV01000014">
    <property type="protein sequence ID" value="RAR46801.1"/>
    <property type="molecule type" value="Genomic_DNA"/>
</dbReference>
<dbReference type="PANTHER" id="PTHR24126">
    <property type="entry name" value="ANKYRIN REPEAT, PH AND SEC7 DOMAIN CONTAINING PROTEIN SECG-RELATED"/>
    <property type="match status" value="1"/>
</dbReference>
<dbReference type="SMART" id="SM00248">
    <property type="entry name" value="ANK"/>
    <property type="match status" value="2"/>
</dbReference>
<dbReference type="PANTHER" id="PTHR24126:SF14">
    <property type="entry name" value="ANK_REP_REGION DOMAIN-CONTAINING PROTEIN"/>
    <property type="match status" value="1"/>
</dbReference>
<dbReference type="OrthoDB" id="407974at2"/>
<keyword evidence="5" id="KW-1185">Reference proteome</keyword>
<accession>A0A328WKM4</accession>
<dbReference type="Pfam" id="PF12796">
    <property type="entry name" value="Ank_2"/>
    <property type="match status" value="1"/>
</dbReference>
<evidence type="ECO:0000313" key="4">
    <source>
        <dbReference type="EMBL" id="RAR46801.1"/>
    </source>
</evidence>
<name>A0A328WKM4_9FLAO</name>
<keyword evidence="2 3" id="KW-0040">ANK repeat</keyword>
<dbReference type="Gene3D" id="1.25.40.20">
    <property type="entry name" value="Ankyrin repeat-containing domain"/>
    <property type="match status" value="1"/>
</dbReference>
<dbReference type="PROSITE" id="PS50088">
    <property type="entry name" value="ANK_REPEAT"/>
    <property type="match status" value="2"/>
</dbReference>
<dbReference type="Proteomes" id="UP000249518">
    <property type="component" value="Unassembled WGS sequence"/>
</dbReference>
<gene>
    <name evidence="4" type="ORF">B0I10_11417</name>
</gene>
<proteinExistence type="predicted"/>
<feature type="repeat" description="ANK" evidence="3">
    <location>
        <begin position="87"/>
        <end position="121"/>
    </location>
</feature>
<dbReference type="InterPro" id="IPR036770">
    <property type="entry name" value="Ankyrin_rpt-contain_sf"/>
</dbReference>
<evidence type="ECO:0000256" key="1">
    <source>
        <dbReference type="ARBA" id="ARBA00022737"/>
    </source>
</evidence>
<keyword evidence="1" id="KW-0677">Repeat</keyword>
<evidence type="ECO:0000256" key="2">
    <source>
        <dbReference type="ARBA" id="ARBA00023043"/>
    </source>
</evidence>
<evidence type="ECO:0000313" key="5">
    <source>
        <dbReference type="Proteomes" id="UP000249518"/>
    </source>
</evidence>
<organism evidence="4 5">
    <name type="scientific">Flavobacterium lacus</name>
    <dbReference type="NCBI Taxonomy" id="1353778"/>
    <lineage>
        <taxon>Bacteria</taxon>
        <taxon>Pseudomonadati</taxon>
        <taxon>Bacteroidota</taxon>
        <taxon>Flavobacteriia</taxon>
        <taxon>Flavobacteriales</taxon>
        <taxon>Flavobacteriaceae</taxon>
        <taxon>Flavobacterium</taxon>
    </lineage>
</organism>
<sequence>MKLFDYFTKGKAKTETRPLLDDEKEINFFENDIRSEIFLQKVREIKDINKKYQNGLNLLHFACEYNTIQLAKELLERSINIEEKNIYGNTPLWTAVFNSKGKYEIVDLLLSYNANPDSINNVGSTPIKFANSIDDKILINKLTEKITNR</sequence>
<dbReference type="SUPFAM" id="SSF48403">
    <property type="entry name" value="Ankyrin repeat"/>
    <property type="match status" value="1"/>
</dbReference>
<protein>
    <submittedName>
        <fullName evidence="4">Ankyrin repeat protein</fullName>
    </submittedName>
</protein>
<dbReference type="RefSeq" id="WP_112086915.1">
    <property type="nucleotide sequence ID" value="NZ_QLSV01000014.1"/>
</dbReference>
<evidence type="ECO:0000256" key="3">
    <source>
        <dbReference type="PROSITE-ProRule" id="PRU00023"/>
    </source>
</evidence>
<reference evidence="4 5" key="1">
    <citation type="submission" date="2018-06" db="EMBL/GenBank/DDBJ databases">
        <title>Genomic Encyclopedia of Type Strains, Phase III (KMG-III): the genomes of soil and plant-associated and newly described type strains.</title>
        <authorList>
            <person name="Whitman W."/>
        </authorList>
    </citation>
    <scope>NUCLEOTIDE SEQUENCE [LARGE SCALE GENOMIC DNA]</scope>
    <source>
        <strain evidence="4 5">CGMCC 1.12504</strain>
    </source>
</reference>